<dbReference type="Pfam" id="PF08245">
    <property type="entry name" value="Mur_ligase_M"/>
    <property type="match status" value="1"/>
</dbReference>
<dbReference type="EC" id="6.3.2.10" evidence="6"/>
<keyword evidence="4" id="KW-0812">Transmembrane</keyword>
<dbReference type="InterPro" id="IPR013221">
    <property type="entry name" value="Mur_ligase_cen"/>
</dbReference>
<keyword evidence="3" id="KW-0067">ATP-binding</keyword>
<dbReference type="Proteomes" id="UP000509414">
    <property type="component" value="Chromosome"/>
</dbReference>
<protein>
    <submittedName>
        <fullName evidence="6">D-alanyl-D-alanine-adding enzyme</fullName>
        <ecNumber evidence="6">6.3.2.10</ecNumber>
    </submittedName>
</protein>
<keyword evidence="4" id="KW-1133">Transmembrane helix</keyword>
<accession>A0A7H9CGP2</accession>
<keyword evidence="2" id="KW-0547">Nucleotide-binding</keyword>
<evidence type="ECO:0000259" key="5">
    <source>
        <dbReference type="Pfam" id="PF08245"/>
    </source>
</evidence>
<reference evidence="6 7" key="1">
    <citation type="submission" date="2020-02" db="EMBL/GenBank/DDBJ databases">
        <title>Complete genome sequence of the novel Campylobacter species Candidatus Campylobacter infans.</title>
        <authorList>
            <person name="Duim B."/>
            <person name="Zomer A."/>
            <person name="van der Graaf L."/>
            <person name="Wagenaar J."/>
        </authorList>
    </citation>
    <scope>NUCLEOTIDE SEQUENCE [LARGE SCALE GENOMIC DNA]</scope>
    <source>
        <strain evidence="6 7">19S00001</strain>
    </source>
</reference>
<dbReference type="GO" id="GO:0047480">
    <property type="term" value="F:UDP-N-acetylmuramoyl-tripeptide-D-alanyl-D-alanine ligase activity"/>
    <property type="evidence" value="ECO:0007669"/>
    <property type="project" value="UniProtKB-EC"/>
</dbReference>
<dbReference type="SUPFAM" id="SSF53623">
    <property type="entry name" value="MurD-like peptide ligases, catalytic domain"/>
    <property type="match status" value="1"/>
</dbReference>
<feature type="transmembrane region" description="Helical" evidence="4">
    <location>
        <begin position="91"/>
        <end position="109"/>
    </location>
</feature>
<evidence type="ECO:0000256" key="3">
    <source>
        <dbReference type="ARBA" id="ARBA00022840"/>
    </source>
</evidence>
<dbReference type="AlphaFoldDB" id="A0A7H9CGP2"/>
<evidence type="ECO:0000313" key="7">
    <source>
        <dbReference type="Proteomes" id="UP000509414"/>
    </source>
</evidence>
<dbReference type="EMBL" id="CP049075">
    <property type="protein sequence ID" value="QLI05256.1"/>
    <property type="molecule type" value="Genomic_DNA"/>
</dbReference>
<evidence type="ECO:0000256" key="1">
    <source>
        <dbReference type="ARBA" id="ARBA00022598"/>
    </source>
</evidence>
<dbReference type="InterPro" id="IPR036565">
    <property type="entry name" value="Mur-like_cat_sf"/>
</dbReference>
<organism evidence="6 7">
    <name type="scientific">Candidatus Campylobacter infans</name>
    <dbReference type="NCBI Taxonomy" id="2561898"/>
    <lineage>
        <taxon>Bacteria</taxon>
        <taxon>Pseudomonadati</taxon>
        <taxon>Campylobacterota</taxon>
        <taxon>Epsilonproteobacteria</taxon>
        <taxon>Campylobacterales</taxon>
        <taxon>Campylobacteraceae</taxon>
        <taxon>Campylobacter</taxon>
    </lineage>
</organism>
<dbReference type="RefSeq" id="WP_179975791.1">
    <property type="nucleotide sequence ID" value="NZ_CP049075.1"/>
</dbReference>
<dbReference type="KEGG" id="cinf:CINF_0735"/>
<dbReference type="PANTHER" id="PTHR43024">
    <property type="entry name" value="UDP-N-ACETYLMURAMOYL-TRIPEPTIDE--D-ALANYL-D-ALANINE LIGASE"/>
    <property type="match status" value="1"/>
</dbReference>
<gene>
    <name evidence="6" type="primary">murF</name>
    <name evidence="6" type="ORF">CINF_0735</name>
</gene>
<evidence type="ECO:0000256" key="4">
    <source>
        <dbReference type="SAM" id="Phobius"/>
    </source>
</evidence>
<dbReference type="SUPFAM" id="SSF53244">
    <property type="entry name" value="MurD-like peptide ligases, peptide-binding domain"/>
    <property type="match status" value="1"/>
</dbReference>
<evidence type="ECO:0000313" key="6">
    <source>
        <dbReference type="EMBL" id="QLI05256.1"/>
    </source>
</evidence>
<keyword evidence="4" id="KW-0472">Membrane</keyword>
<keyword evidence="7" id="KW-1185">Reference proteome</keyword>
<dbReference type="Gene3D" id="3.40.1190.10">
    <property type="entry name" value="Mur-like, catalytic domain"/>
    <property type="match status" value="1"/>
</dbReference>
<dbReference type="InterPro" id="IPR051046">
    <property type="entry name" value="MurCDEF_CellWall_CoF430Synth"/>
</dbReference>
<feature type="transmembrane region" description="Helical" evidence="4">
    <location>
        <begin position="43"/>
        <end position="71"/>
    </location>
</feature>
<sequence length="477" mass="53280">MSGLATWIFTLCLGYYSICALQWYSYKIERVLFNYAKPKWHLYYALLPFLVFNLALMLSNALGLLLGFIYIGLLVRWQMQIKSRLVITERVTRYFLILAVVAALCLMGFKKWYFLAPASIVAVVLSFYLSLLIERELCKKYEKQAIEKLKTMKDLKIVLITASYGKTSIKNYLQSMLESVYKVQASPRSVNTAAGLLQDINENLNEKTQIYIAEAGARAKGDILEIVKILNPQFVIIGQIGNAHLEYFKNLENTRATKLEALKSTRLKKIIAHSSTGLSNNENTIIYDELFTLISSGLDGLKFTLKIANESLELNAPNILGSFNASNLTAAALMANELGLSSQIISQSISTLKNPQHRLSRINVGGKIIIDDGFNGNFEGMSASYELVRGFDGRKVLVTPGIIEGAKDDNIKLAALINEIFDLVIITGDLNQNELKSQLNKPEIITLKNKSDLEQTLAQNTKSGDLILFSNDAPEYI</sequence>
<evidence type="ECO:0000256" key="2">
    <source>
        <dbReference type="ARBA" id="ARBA00022741"/>
    </source>
</evidence>
<feature type="domain" description="Mur ligase central" evidence="5">
    <location>
        <begin position="160"/>
        <end position="334"/>
    </location>
</feature>
<proteinExistence type="predicted"/>
<dbReference type="Gene3D" id="3.90.190.20">
    <property type="entry name" value="Mur ligase, C-terminal domain"/>
    <property type="match status" value="1"/>
</dbReference>
<name>A0A7H9CGP2_9BACT</name>
<dbReference type="PANTHER" id="PTHR43024:SF1">
    <property type="entry name" value="UDP-N-ACETYLMURAMOYL-TRIPEPTIDE--D-ALANYL-D-ALANINE LIGASE"/>
    <property type="match status" value="1"/>
</dbReference>
<dbReference type="GO" id="GO:0005524">
    <property type="term" value="F:ATP binding"/>
    <property type="evidence" value="ECO:0007669"/>
    <property type="project" value="UniProtKB-KW"/>
</dbReference>
<dbReference type="InterPro" id="IPR036615">
    <property type="entry name" value="Mur_ligase_C_dom_sf"/>
</dbReference>
<feature type="transmembrane region" description="Helical" evidence="4">
    <location>
        <begin position="115"/>
        <end position="133"/>
    </location>
</feature>
<keyword evidence="1 6" id="KW-0436">Ligase</keyword>